<evidence type="ECO:0000256" key="2">
    <source>
        <dbReference type="ARBA" id="ARBA00023002"/>
    </source>
</evidence>
<evidence type="ECO:0000313" key="4">
    <source>
        <dbReference type="Proteomes" id="UP001332243"/>
    </source>
</evidence>
<dbReference type="EMBL" id="JAZGQK010000017">
    <property type="protein sequence ID" value="MEE6261045.1"/>
    <property type="molecule type" value="Genomic_DNA"/>
</dbReference>
<dbReference type="PRINTS" id="PR00080">
    <property type="entry name" value="SDRFAMILY"/>
</dbReference>
<dbReference type="Pfam" id="PF13561">
    <property type="entry name" value="adh_short_C2"/>
    <property type="match status" value="1"/>
</dbReference>
<keyword evidence="4" id="KW-1185">Reference proteome</keyword>
<dbReference type="RefSeq" id="WP_331216216.1">
    <property type="nucleotide sequence ID" value="NZ_JAZGQK010000017.1"/>
</dbReference>
<dbReference type="PANTHER" id="PTHR42760:SF115">
    <property type="entry name" value="3-OXOACYL-[ACYL-CARRIER-PROTEIN] REDUCTASE FABG"/>
    <property type="match status" value="1"/>
</dbReference>
<name>A0ABU7RX05_9ACTN</name>
<proteinExistence type="inferred from homology"/>
<protein>
    <submittedName>
        <fullName evidence="3">SDR family oxidoreductase</fullName>
    </submittedName>
</protein>
<dbReference type="Gene3D" id="3.40.50.720">
    <property type="entry name" value="NAD(P)-binding Rossmann-like Domain"/>
    <property type="match status" value="1"/>
</dbReference>
<reference evidence="3 4" key="1">
    <citation type="submission" date="2024-01" db="EMBL/GenBank/DDBJ databases">
        <title>Genome insights into Plantactinospora sonchi sp. nov.</title>
        <authorList>
            <person name="Wang L."/>
        </authorList>
    </citation>
    <scope>NUCLEOTIDE SEQUENCE [LARGE SCALE GENOMIC DNA]</scope>
    <source>
        <strain evidence="3 4">NEAU-QY2</strain>
    </source>
</reference>
<keyword evidence="2" id="KW-0560">Oxidoreductase</keyword>
<dbReference type="PRINTS" id="PR00081">
    <property type="entry name" value="GDHRDH"/>
</dbReference>
<organism evidence="3 4">
    <name type="scientific">Plantactinospora sonchi</name>
    <dbReference type="NCBI Taxonomy" id="1544735"/>
    <lineage>
        <taxon>Bacteria</taxon>
        <taxon>Bacillati</taxon>
        <taxon>Actinomycetota</taxon>
        <taxon>Actinomycetes</taxon>
        <taxon>Micromonosporales</taxon>
        <taxon>Micromonosporaceae</taxon>
        <taxon>Plantactinospora</taxon>
    </lineage>
</organism>
<dbReference type="InterPro" id="IPR036291">
    <property type="entry name" value="NAD(P)-bd_dom_sf"/>
</dbReference>
<evidence type="ECO:0000313" key="3">
    <source>
        <dbReference type="EMBL" id="MEE6261045.1"/>
    </source>
</evidence>
<sequence length="255" mass="26090">MGDRLAGRVSVVTGAGSGIGLATVRRLAAEGARVVCVDIDAGPGRAAAWEVDGDFVECDVADEAAVRELFDGVAARHGRIDIAVNNAGISPPGDDPVRTAGPDARERVIKAIAGSLHLCCRYVIPHMLRQGGGSIVNTAPFLAPADAATPQIASAAREDAVLALTRELGVEFARQGIRVTAVRPGPVATGPLAEPSAADPERAARRLAHVPMGRFGEPTEIAAAIAFLASDDASFMTAAQLVVDGGITGAHVTPR</sequence>
<dbReference type="SUPFAM" id="SSF51735">
    <property type="entry name" value="NAD(P)-binding Rossmann-fold domains"/>
    <property type="match status" value="1"/>
</dbReference>
<dbReference type="CDD" id="cd05233">
    <property type="entry name" value="SDR_c"/>
    <property type="match status" value="1"/>
</dbReference>
<dbReference type="PANTHER" id="PTHR42760">
    <property type="entry name" value="SHORT-CHAIN DEHYDROGENASES/REDUCTASES FAMILY MEMBER"/>
    <property type="match status" value="1"/>
</dbReference>
<comment type="caution">
    <text evidence="3">The sequence shown here is derived from an EMBL/GenBank/DDBJ whole genome shotgun (WGS) entry which is preliminary data.</text>
</comment>
<accession>A0ABU7RX05</accession>
<dbReference type="InterPro" id="IPR002347">
    <property type="entry name" value="SDR_fam"/>
</dbReference>
<dbReference type="Proteomes" id="UP001332243">
    <property type="component" value="Unassembled WGS sequence"/>
</dbReference>
<comment type="similarity">
    <text evidence="1">Belongs to the short-chain dehydrogenases/reductases (SDR) family.</text>
</comment>
<gene>
    <name evidence="3" type="ORF">V1633_21410</name>
</gene>
<evidence type="ECO:0000256" key="1">
    <source>
        <dbReference type="ARBA" id="ARBA00006484"/>
    </source>
</evidence>